<dbReference type="Gene3D" id="1.10.1740.10">
    <property type="match status" value="1"/>
</dbReference>
<accession>A0A174VBC4</accession>
<evidence type="ECO:0000313" key="8">
    <source>
        <dbReference type="EMBL" id="CUQ32104.1"/>
    </source>
</evidence>
<proteinExistence type="inferred from homology"/>
<keyword evidence="5" id="KW-0804">Transcription</keyword>
<evidence type="ECO:0000259" key="6">
    <source>
        <dbReference type="Pfam" id="PF04542"/>
    </source>
</evidence>
<dbReference type="InterPro" id="IPR036388">
    <property type="entry name" value="WH-like_DNA-bd_sf"/>
</dbReference>
<keyword evidence="4" id="KW-0238">DNA-binding</keyword>
<feature type="domain" description="RNA polymerase sigma-70 region 2" evidence="6">
    <location>
        <begin position="22"/>
        <end position="90"/>
    </location>
</feature>
<dbReference type="InterPro" id="IPR013325">
    <property type="entry name" value="RNA_pol_sigma_r2"/>
</dbReference>
<dbReference type="InterPro" id="IPR039425">
    <property type="entry name" value="RNA_pol_sigma-70-like"/>
</dbReference>
<evidence type="ECO:0000256" key="3">
    <source>
        <dbReference type="ARBA" id="ARBA00023082"/>
    </source>
</evidence>
<gene>
    <name evidence="8" type="primary">sigM</name>
    <name evidence="8" type="ORF">ERS852568_02843</name>
</gene>
<evidence type="ECO:0000259" key="7">
    <source>
        <dbReference type="Pfam" id="PF08281"/>
    </source>
</evidence>
<dbReference type="Proteomes" id="UP000095563">
    <property type="component" value="Unassembled WGS sequence"/>
</dbReference>
<reference evidence="8 9" key="1">
    <citation type="submission" date="2015-09" db="EMBL/GenBank/DDBJ databases">
        <authorList>
            <consortium name="Pathogen Informatics"/>
        </authorList>
    </citation>
    <scope>NUCLEOTIDE SEQUENCE [LARGE SCALE GENOMIC DNA]</scope>
    <source>
        <strain evidence="8 9">2789STDY5834956</strain>
    </source>
</reference>
<organism evidence="8 9">
    <name type="scientific">Clostridium baratii</name>
    <dbReference type="NCBI Taxonomy" id="1561"/>
    <lineage>
        <taxon>Bacteria</taxon>
        <taxon>Bacillati</taxon>
        <taxon>Bacillota</taxon>
        <taxon>Clostridia</taxon>
        <taxon>Eubacteriales</taxon>
        <taxon>Clostridiaceae</taxon>
        <taxon>Clostridium</taxon>
    </lineage>
</organism>
<dbReference type="SUPFAM" id="SSF88659">
    <property type="entry name" value="Sigma3 and sigma4 domains of RNA polymerase sigma factors"/>
    <property type="match status" value="1"/>
</dbReference>
<dbReference type="GO" id="GO:0003677">
    <property type="term" value="F:DNA binding"/>
    <property type="evidence" value="ECO:0007669"/>
    <property type="project" value="UniProtKB-KW"/>
</dbReference>
<dbReference type="InterPro" id="IPR013249">
    <property type="entry name" value="RNA_pol_sigma70_r4_t2"/>
</dbReference>
<sequence length="180" mass="21256">MINKGNFIRGLKNSDPKALDFIIEQYSNLIFKVAYSVLRNRELTEECMNDVFLKIWDNAKYFNKDSGQFTKWIMVMTKYTAIDLLRKEVRQPDKVDISSIEIGDTNNLDESLSHKEKLIEVEKEINNMRPLDKEIFLRRFYLGQDTKEISKNIGISEKLINLKVFRGRKRLREKLINKGC</sequence>
<evidence type="ECO:0000256" key="4">
    <source>
        <dbReference type="ARBA" id="ARBA00023125"/>
    </source>
</evidence>
<dbReference type="Gene3D" id="1.10.10.10">
    <property type="entry name" value="Winged helix-like DNA-binding domain superfamily/Winged helix DNA-binding domain"/>
    <property type="match status" value="1"/>
</dbReference>
<evidence type="ECO:0000256" key="2">
    <source>
        <dbReference type="ARBA" id="ARBA00023015"/>
    </source>
</evidence>
<evidence type="ECO:0000313" key="9">
    <source>
        <dbReference type="Proteomes" id="UP000095563"/>
    </source>
</evidence>
<dbReference type="InterPro" id="IPR007627">
    <property type="entry name" value="RNA_pol_sigma70_r2"/>
</dbReference>
<feature type="domain" description="RNA polymerase sigma factor 70 region 4 type 2" evidence="7">
    <location>
        <begin position="120"/>
        <end position="171"/>
    </location>
</feature>
<dbReference type="Pfam" id="PF08281">
    <property type="entry name" value="Sigma70_r4_2"/>
    <property type="match status" value="1"/>
</dbReference>
<protein>
    <submittedName>
        <fullName evidence="8">ECF subfamily RNA polymerase sigma-24 subunit</fullName>
    </submittedName>
</protein>
<dbReference type="PANTHER" id="PTHR43133">
    <property type="entry name" value="RNA POLYMERASE ECF-TYPE SIGMA FACTO"/>
    <property type="match status" value="1"/>
</dbReference>
<name>A0A174VBC4_9CLOT</name>
<dbReference type="GO" id="GO:0016987">
    <property type="term" value="F:sigma factor activity"/>
    <property type="evidence" value="ECO:0007669"/>
    <property type="project" value="UniProtKB-KW"/>
</dbReference>
<dbReference type="InterPro" id="IPR014284">
    <property type="entry name" value="RNA_pol_sigma-70_dom"/>
</dbReference>
<evidence type="ECO:0000256" key="1">
    <source>
        <dbReference type="ARBA" id="ARBA00010641"/>
    </source>
</evidence>
<dbReference type="NCBIfam" id="TIGR02937">
    <property type="entry name" value="sigma70-ECF"/>
    <property type="match status" value="1"/>
</dbReference>
<dbReference type="AlphaFoldDB" id="A0A174VBC4"/>
<dbReference type="SUPFAM" id="SSF88946">
    <property type="entry name" value="Sigma2 domain of RNA polymerase sigma factors"/>
    <property type="match status" value="1"/>
</dbReference>
<dbReference type="InterPro" id="IPR013324">
    <property type="entry name" value="RNA_pol_sigma_r3/r4-like"/>
</dbReference>
<comment type="similarity">
    <text evidence="1">Belongs to the sigma-70 factor family. ECF subfamily.</text>
</comment>
<dbReference type="RefSeq" id="WP_055209161.1">
    <property type="nucleotide sequence ID" value="NZ_CZBO01000010.1"/>
</dbReference>
<keyword evidence="2" id="KW-0805">Transcription regulation</keyword>
<dbReference type="Pfam" id="PF04542">
    <property type="entry name" value="Sigma70_r2"/>
    <property type="match status" value="1"/>
</dbReference>
<keyword evidence="3" id="KW-0731">Sigma factor</keyword>
<dbReference type="EMBL" id="CZBO01000010">
    <property type="protein sequence ID" value="CUQ32104.1"/>
    <property type="molecule type" value="Genomic_DNA"/>
</dbReference>
<dbReference type="GO" id="GO:0006352">
    <property type="term" value="P:DNA-templated transcription initiation"/>
    <property type="evidence" value="ECO:0007669"/>
    <property type="project" value="InterPro"/>
</dbReference>
<evidence type="ECO:0000256" key="5">
    <source>
        <dbReference type="ARBA" id="ARBA00023163"/>
    </source>
</evidence>
<dbReference type="PANTHER" id="PTHR43133:SF8">
    <property type="entry name" value="RNA POLYMERASE SIGMA FACTOR HI_1459-RELATED"/>
    <property type="match status" value="1"/>
</dbReference>